<feature type="domain" description="Effector-associated" evidence="1">
    <location>
        <begin position="401"/>
        <end position="478"/>
    </location>
</feature>
<reference evidence="3 4" key="1">
    <citation type="journal article" date="2019" name="Int. J. Syst. Evol. Microbiol.">
        <title>Streptomyces cyaneochromogenes sp. nov., a blue pigment-producing actinomycete from manganese-contaminated soil.</title>
        <authorList>
            <person name="Tang X."/>
            <person name="Zhao J."/>
            <person name="Li K."/>
            <person name="Chen Z."/>
            <person name="Sun Y."/>
            <person name="Gao J."/>
        </authorList>
    </citation>
    <scope>NUCLEOTIDE SEQUENCE [LARGE SCALE GENOMIC DNA]</scope>
    <source>
        <strain evidence="3 4">MK-45</strain>
    </source>
</reference>
<sequence length="492" mass="52619">MTTVRVKPRVAWPRSVVAGEPFLVSVDLALVDTGGEPWPFEDEEIEFTCLLNGGRYFRVEAVHDASVVLHRFGGSYGPAEFVVVTRTTSGRHSLRLTPLTSHGVVMGSVEVPVQVGPATAEAGTRVVKLAPRAWSNAPVPVRRMEAGQVAEIIVLRPGGLPGRRGSGYRVGPVYVLTAAHVVAGPTASVQVCFDAHRPGEWSADAHVVLLSEAADLALLEITAVPPNLPPIVSPRYAAIPEADAILPFSAVGFPQFQLRTDPGSTQIVYRDSCLVRGTISVLSNRREATMELVVAPPSVGVAPERSPWEGMSGAAVWCDGALVGMVSFHHRSDGIGRLAACRVDRWYDLLSPAELELLQHDAGLPPRDELAPADVTSTSNQAVVFADLPADLPLHELADLVDALTALPLLRSPNGMSVLLDSIDPVIPATSPRSANLRIDLFGIVRTCLRYPGTLGQLLEAVRLLEGPSMETERVDHVAGELTRRCGHDTSN</sequence>
<dbReference type="Pfam" id="PF19956">
    <property type="entry name" value="EAD2"/>
    <property type="match status" value="1"/>
</dbReference>
<dbReference type="InterPro" id="IPR009003">
    <property type="entry name" value="Peptidase_S1_PA"/>
</dbReference>
<dbReference type="KEGG" id="scya:EJ357_47925"/>
<keyword evidence="4" id="KW-1185">Reference proteome</keyword>
<dbReference type="AlphaFoldDB" id="A0A3Q9F0B8"/>
<name>A0A3Q9F0B8_9ACTN</name>
<dbReference type="EMBL" id="CP034539">
    <property type="protein sequence ID" value="AZQ40150.1"/>
    <property type="molecule type" value="Genomic_DNA"/>
</dbReference>
<dbReference type="RefSeq" id="WP_126387396.1">
    <property type="nucleotide sequence ID" value="NZ_CP034539.1"/>
</dbReference>
<dbReference type="OrthoDB" id="3440566at2"/>
<protein>
    <submittedName>
        <fullName evidence="3">Serine protease</fullName>
    </submittedName>
</protein>
<gene>
    <name evidence="2" type="ORF">EJ357_00005</name>
    <name evidence="3" type="ORF">EJ357_47925</name>
</gene>
<evidence type="ECO:0000313" key="3">
    <source>
        <dbReference type="EMBL" id="AZQ40150.1"/>
    </source>
</evidence>
<evidence type="ECO:0000313" key="2">
    <source>
        <dbReference type="EMBL" id="AZQ32073.1"/>
    </source>
</evidence>
<evidence type="ECO:0000259" key="1">
    <source>
        <dbReference type="Pfam" id="PF19956"/>
    </source>
</evidence>
<dbReference type="GO" id="GO:0008233">
    <property type="term" value="F:peptidase activity"/>
    <property type="evidence" value="ECO:0007669"/>
    <property type="project" value="UniProtKB-KW"/>
</dbReference>
<dbReference type="InterPro" id="IPR043504">
    <property type="entry name" value="Peptidase_S1_PA_chymotrypsin"/>
</dbReference>
<dbReference type="Pfam" id="PF13365">
    <property type="entry name" value="Trypsin_2"/>
    <property type="match status" value="1"/>
</dbReference>
<dbReference type="InterPro" id="IPR045431">
    <property type="entry name" value="EAD2"/>
</dbReference>
<evidence type="ECO:0000313" key="4">
    <source>
        <dbReference type="Proteomes" id="UP000280298"/>
    </source>
</evidence>
<keyword evidence="3" id="KW-0378">Hydrolase</keyword>
<accession>A0A3Q9F0B8</accession>
<keyword evidence="3" id="KW-0645">Protease</keyword>
<dbReference type="Gene3D" id="2.40.10.10">
    <property type="entry name" value="Trypsin-like serine proteases"/>
    <property type="match status" value="1"/>
</dbReference>
<dbReference type="EMBL" id="CP034539">
    <property type="protein sequence ID" value="AZQ32073.1"/>
    <property type="molecule type" value="Genomic_DNA"/>
</dbReference>
<organism evidence="3 4">
    <name type="scientific">Streptomyces cyaneochromogenes</name>
    <dbReference type="NCBI Taxonomy" id="2496836"/>
    <lineage>
        <taxon>Bacteria</taxon>
        <taxon>Bacillati</taxon>
        <taxon>Actinomycetota</taxon>
        <taxon>Actinomycetes</taxon>
        <taxon>Kitasatosporales</taxon>
        <taxon>Streptomycetaceae</taxon>
        <taxon>Streptomyces</taxon>
    </lineage>
</organism>
<dbReference type="KEGG" id="scya:EJ357_00005"/>
<proteinExistence type="predicted"/>
<dbReference type="GO" id="GO:0006508">
    <property type="term" value="P:proteolysis"/>
    <property type="evidence" value="ECO:0007669"/>
    <property type="project" value="UniProtKB-KW"/>
</dbReference>
<dbReference type="Proteomes" id="UP000280298">
    <property type="component" value="Chromosome"/>
</dbReference>
<dbReference type="SUPFAM" id="SSF50494">
    <property type="entry name" value="Trypsin-like serine proteases"/>
    <property type="match status" value="1"/>
</dbReference>